<dbReference type="Ensembl" id="ENSUAMT00000038213.1">
    <property type="protein sequence ID" value="ENSUAMP00000034309.1"/>
    <property type="gene ID" value="ENSUAMG00000026123.1"/>
</dbReference>
<feature type="transmembrane region" description="Helical" evidence="2">
    <location>
        <begin position="446"/>
        <end position="470"/>
    </location>
</feature>
<dbReference type="Proteomes" id="UP000291022">
    <property type="component" value="Unassembled WGS sequence"/>
</dbReference>
<feature type="chain" id="PRO_5019438957" description="Mucin like 3" evidence="3">
    <location>
        <begin position="32"/>
        <end position="517"/>
    </location>
</feature>
<feature type="compositionally biased region" description="Polar residues" evidence="1">
    <location>
        <begin position="205"/>
        <end position="224"/>
    </location>
</feature>
<evidence type="ECO:0000256" key="2">
    <source>
        <dbReference type="SAM" id="Phobius"/>
    </source>
</evidence>
<protein>
    <recommendedName>
        <fullName evidence="6">Mucin like 3</fullName>
    </recommendedName>
</protein>
<keyword evidence="2" id="KW-0812">Transmembrane</keyword>
<dbReference type="InterPro" id="IPR026623">
    <property type="entry name" value="MUCL3"/>
</dbReference>
<evidence type="ECO:0000256" key="3">
    <source>
        <dbReference type="SAM" id="SignalP"/>
    </source>
</evidence>
<feature type="compositionally biased region" description="Polar residues" evidence="1">
    <location>
        <begin position="360"/>
        <end position="372"/>
    </location>
</feature>
<feature type="signal peptide" evidence="3">
    <location>
        <begin position="1"/>
        <end position="31"/>
    </location>
</feature>
<feature type="region of interest" description="Disordered" evidence="1">
    <location>
        <begin position="298"/>
        <end position="436"/>
    </location>
</feature>
<keyword evidence="3" id="KW-0732">Signal</keyword>
<keyword evidence="5" id="KW-1185">Reference proteome</keyword>
<feature type="compositionally biased region" description="Polar residues" evidence="1">
    <location>
        <begin position="417"/>
        <end position="427"/>
    </location>
</feature>
<keyword evidence="2" id="KW-0472">Membrane</keyword>
<accession>A0A452SNJ4</accession>
<evidence type="ECO:0008006" key="6">
    <source>
        <dbReference type="Google" id="ProtNLM"/>
    </source>
</evidence>
<dbReference type="OMA" id="TFGLQCC"/>
<evidence type="ECO:0000313" key="4">
    <source>
        <dbReference type="Ensembl" id="ENSUAMP00000034309.1"/>
    </source>
</evidence>
<name>A0A452SNJ4_URSAM</name>
<dbReference type="PANTHER" id="PTHR22094:SF0">
    <property type="entry name" value="MUCIN-LIKE PROTEIN 3"/>
    <property type="match status" value="1"/>
</dbReference>
<evidence type="ECO:0000256" key="1">
    <source>
        <dbReference type="SAM" id="MobiDB-lite"/>
    </source>
</evidence>
<feature type="compositionally biased region" description="Polar residues" evidence="1">
    <location>
        <begin position="380"/>
        <end position="403"/>
    </location>
</feature>
<feature type="compositionally biased region" description="Polar residues" evidence="1">
    <location>
        <begin position="176"/>
        <end position="196"/>
    </location>
</feature>
<evidence type="ECO:0000313" key="5">
    <source>
        <dbReference type="Proteomes" id="UP000291022"/>
    </source>
</evidence>
<dbReference type="STRING" id="9643.ENSUAMP00000034309"/>
<dbReference type="AlphaFoldDB" id="A0A452SNJ4"/>
<dbReference type="GeneTree" id="ENSGT00390000016847"/>
<sequence>MAQPAHCIHSSFGLQCCLLVLLASWEAGAVTFQEFQKTHDSPASDHLFAPKSGLVYSTPSDRTALHSGHNPLDLSKSTETHKVKRHCNNTQHILTTYKPIRNSPNSTSHHEVPSTSRKNRSNQGKDPNVQNGGSLDPTDSTNTHKGLSGTKSPIPTTKNKRACTKPNTNKTGTGNQHKTVTSSRSINIKSATSHKTLSPVHNLVSPESNKMPISSSGRSKTATKVSHEATRTPERSKRAEDHNIVAGSRTTVASGKTVMHTREHINRTTSVIEKTTLMPATLRVHRHRTTLAHINITRTLENPPEDGKRTTPANGKITGAPEGSKDHGGMTTGALEGSKDHGEKTTGALEGSKDHGEKTTGANEKITQTSAKSTKRDKSVTNTSPDPNKTDVTSEVPSFTLTKSHMELSFTRAKTPGNKSHPYQNKDGSQRGLHAGGMRDNDSFPAWAIVIVVLVAVILFLMFLGLIFLISYMTKTRHALIQNKEDNDPEDDGGPNSYPVHLMQQQTLGMGQIASPR</sequence>
<feature type="compositionally biased region" description="Basic and acidic residues" evidence="1">
    <location>
        <begin position="225"/>
        <end position="240"/>
    </location>
</feature>
<organism evidence="4 5">
    <name type="scientific">Ursus americanus</name>
    <name type="common">American black bear</name>
    <name type="synonym">Euarctos americanus</name>
    <dbReference type="NCBI Taxonomy" id="9643"/>
    <lineage>
        <taxon>Eukaryota</taxon>
        <taxon>Metazoa</taxon>
        <taxon>Chordata</taxon>
        <taxon>Craniata</taxon>
        <taxon>Vertebrata</taxon>
        <taxon>Euteleostomi</taxon>
        <taxon>Mammalia</taxon>
        <taxon>Eutheria</taxon>
        <taxon>Laurasiatheria</taxon>
        <taxon>Carnivora</taxon>
        <taxon>Caniformia</taxon>
        <taxon>Ursidae</taxon>
        <taxon>Ursus</taxon>
    </lineage>
</organism>
<keyword evidence="2" id="KW-1133">Transmembrane helix</keyword>
<proteinExistence type="predicted"/>
<reference evidence="4" key="2">
    <citation type="submission" date="2025-08" db="UniProtKB">
        <authorList>
            <consortium name="Ensembl"/>
        </authorList>
    </citation>
    <scope>IDENTIFICATION</scope>
</reference>
<dbReference type="PANTHER" id="PTHR22094">
    <property type="entry name" value="DIFFUSE PANBRONCHIOLITIS CRITICAL REGION GENE 1"/>
    <property type="match status" value="1"/>
</dbReference>
<feature type="compositionally biased region" description="Low complexity" evidence="1">
    <location>
        <begin position="164"/>
        <end position="175"/>
    </location>
</feature>
<feature type="compositionally biased region" description="Polar residues" evidence="1">
    <location>
        <begin position="102"/>
        <end position="157"/>
    </location>
</feature>
<reference evidence="5" key="1">
    <citation type="submission" date="2016-06" db="EMBL/GenBank/DDBJ databases">
        <title>De novo assembly and RNA-Seq shows season-dependent expression and editing in black bear kidneys.</title>
        <authorList>
            <person name="Korstanje R."/>
            <person name="Srivastava A."/>
            <person name="Sarsani V.K."/>
            <person name="Sheehan S.M."/>
            <person name="Seger R.L."/>
            <person name="Barter M.E."/>
            <person name="Lindqvist C."/>
            <person name="Brody L.C."/>
            <person name="Mullikin J.C."/>
        </authorList>
    </citation>
    <scope>NUCLEOTIDE SEQUENCE [LARGE SCALE GENOMIC DNA]</scope>
</reference>
<reference evidence="4" key="3">
    <citation type="submission" date="2025-09" db="UniProtKB">
        <authorList>
            <consortium name="Ensembl"/>
        </authorList>
    </citation>
    <scope>IDENTIFICATION</scope>
</reference>
<feature type="region of interest" description="Disordered" evidence="1">
    <location>
        <begin position="59"/>
        <end position="240"/>
    </location>
</feature>